<keyword evidence="2" id="KW-0813">Transport</keyword>
<accession>A0A109ZYI7</accession>
<organism evidence="7">
    <name type="scientific">Tardiphaga robiniae</name>
    <dbReference type="NCBI Taxonomy" id="943830"/>
    <lineage>
        <taxon>Bacteria</taxon>
        <taxon>Pseudomonadati</taxon>
        <taxon>Pseudomonadota</taxon>
        <taxon>Alphaproteobacteria</taxon>
        <taxon>Hyphomicrobiales</taxon>
        <taxon>Nitrobacteraceae</taxon>
        <taxon>Tardiphaga</taxon>
    </lineage>
</organism>
<protein>
    <submittedName>
        <fullName evidence="7">Aliphatic sulfonates import ATP-binding protein SsuB</fullName>
    </submittedName>
</protein>
<name>A0A109ZYI7_9BRAD</name>
<proteinExistence type="inferred from homology"/>
<reference evidence="7" key="1">
    <citation type="submission" date="2015-10" db="EMBL/GenBank/DDBJ databases">
        <title>Evolution marks in rhizobial microsymbionts genomes from the relict species Vavilovia formosa (Stev.) Fed.</title>
        <authorList>
            <person name="Kopat V."/>
        </authorList>
    </citation>
    <scope>NUCLEOTIDE SEQUENCE</scope>
    <source>
        <strain evidence="7">Vaf-07</strain>
    </source>
</reference>
<comment type="similarity">
    <text evidence="1">Belongs to the ABC transporter superfamily.</text>
</comment>
<keyword evidence="3" id="KW-0547">Nucleotide-binding</keyword>
<dbReference type="PANTHER" id="PTHR42788:SF13">
    <property type="entry name" value="ALIPHATIC SULFONATES IMPORT ATP-BINDING PROTEIN SSUB"/>
    <property type="match status" value="1"/>
</dbReference>
<dbReference type="Gene3D" id="3.40.50.300">
    <property type="entry name" value="P-loop containing nucleotide triphosphate hydrolases"/>
    <property type="match status" value="1"/>
</dbReference>
<dbReference type="PANTHER" id="PTHR42788">
    <property type="entry name" value="TAURINE IMPORT ATP-BINDING PROTEIN-RELATED"/>
    <property type="match status" value="1"/>
</dbReference>
<dbReference type="CDD" id="cd03293">
    <property type="entry name" value="ABC_NrtD_SsuB_transporters"/>
    <property type="match status" value="1"/>
</dbReference>
<dbReference type="GO" id="GO:0016887">
    <property type="term" value="F:ATP hydrolysis activity"/>
    <property type="evidence" value="ECO:0007669"/>
    <property type="project" value="InterPro"/>
</dbReference>
<dbReference type="GO" id="GO:0005524">
    <property type="term" value="F:ATP binding"/>
    <property type="evidence" value="ECO:0007669"/>
    <property type="project" value="UniProtKB-KW"/>
</dbReference>
<feature type="domain" description="ABC transporter" evidence="6">
    <location>
        <begin position="31"/>
        <end position="268"/>
    </location>
</feature>
<evidence type="ECO:0000256" key="5">
    <source>
        <dbReference type="ARBA" id="ARBA00024722"/>
    </source>
</evidence>
<evidence type="ECO:0000313" key="7">
    <source>
        <dbReference type="EMBL" id="AMH39618.1"/>
    </source>
</evidence>
<dbReference type="SMART" id="SM00382">
    <property type="entry name" value="AAA"/>
    <property type="match status" value="1"/>
</dbReference>
<sequence length="294" mass="32579">MAPQLHALIAMTSMQENGPTEGQRRPTAVELSATSVTFGRGPTATPALAETNLSIPDGEFVALVGPSGCGKSTILRLVSNLVRPTTGVVIVGGREVAAKALRIGMAFQNPTMLPWLTIERNIMLPLKIVEPFRSEYRQKRKGEFRDKAHALLAQVGLKDFGNKYPWQLSGGMLQRANLCRALIHEPRMLLLDEPFGALDQFTKEELWSILQSLWLQHKPTVLLVTHDLREAGFLASRICVMSARPGRILDDSPVDFPRPRTIPMTFEPDFVALNQRLRELIVNARSNAPEAQEA</sequence>
<dbReference type="EMBL" id="KT955714">
    <property type="protein sequence ID" value="AMH39618.1"/>
    <property type="molecule type" value="Genomic_DNA"/>
</dbReference>
<dbReference type="InterPro" id="IPR050166">
    <property type="entry name" value="ABC_transporter_ATP-bind"/>
</dbReference>
<evidence type="ECO:0000256" key="3">
    <source>
        <dbReference type="ARBA" id="ARBA00022741"/>
    </source>
</evidence>
<dbReference type="AlphaFoldDB" id="A0A109ZYI7"/>
<dbReference type="InterPro" id="IPR027417">
    <property type="entry name" value="P-loop_NTPase"/>
</dbReference>
<dbReference type="SUPFAM" id="SSF52540">
    <property type="entry name" value="P-loop containing nucleoside triphosphate hydrolases"/>
    <property type="match status" value="1"/>
</dbReference>
<evidence type="ECO:0000256" key="1">
    <source>
        <dbReference type="ARBA" id="ARBA00005417"/>
    </source>
</evidence>
<dbReference type="InterPro" id="IPR017871">
    <property type="entry name" value="ABC_transporter-like_CS"/>
</dbReference>
<dbReference type="PROSITE" id="PS50893">
    <property type="entry name" value="ABC_TRANSPORTER_2"/>
    <property type="match status" value="1"/>
</dbReference>
<dbReference type="Pfam" id="PF00005">
    <property type="entry name" value="ABC_tran"/>
    <property type="match status" value="1"/>
</dbReference>
<gene>
    <name evidence="7" type="primary">ssuB_2</name>
    <name evidence="7" type="ORF">PROKKA_00807</name>
</gene>
<evidence type="ECO:0000256" key="4">
    <source>
        <dbReference type="ARBA" id="ARBA00022840"/>
    </source>
</evidence>
<dbReference type="PROSITE" id="PS00211">
    <property type="entry name" value="ABC_TRANSPORTER_1"/>
    <property type="match status" value="1"/>
</dbReference>
<comment type="function">
    <text evidence="5">Involved in beta-(1--&gt;2)glucan export. Transmembrane domains (TMD) form a pore in the inner membrane and the ATP-binding domain (NBD) is responsible for energy generation.</text>
</comment>
<evidence type="ECO:0000256" key="2">
    <source>
        <dbReference type="ARBA" id="ARBA00022448"/>
    </source>
</evidence>
<dbReference type="InterPro" id="IPR003439">
    <property type="entry name" value="ABC_transporter-like_ATP-bd"/>
</dbReference>
<dbReference type="InterPro" id="IPR003593">
    <property type="entry name" value="AAA+_ATPase"/>
</dbReference>
<keyword evidence="4 7" id="KW-0067">ATP-binding</keyword>
<evidence type="ECO:0000259" key="6">
    <source>
        <dbReference type="PROSITE" id="PS50893"/>
    </source>
</evidence>